<dbReference type="HOGENOM" id="CLU_011290_0_1_5"/>
<feature type="domain" description="Peptidase S9A N-terminal" evidence="6">
    <location>
        <begin position="21"/>
        <end position="419"/>
    </location>
</feature>
<evidence type="ECO:0000259" key="6">
    <source>
        <dbReference type="Pfam" id="PF02897"/>
    </source>
</evidence>
<dbReference type="InterPro" id="IPR029058">
    <property type="entry name" value="AB_hydrolase_fold"/>
</dbReference>
<sequence length="697" mass="77456">MRRSFKALPDFPVADLRPLTTQVHGVDLHDDYGWLRAPNWQEAMREPDKLPVDIAAYLNAENAYYETAMADTIDLQDQLVKEMRGRIKEDDSSVAHKNGPYAYSTRFDDGAEYPIFIRTPQAGGKDQVVLNVNTQAAIHDYFDLGQTAISPDHKVLAWAADVNGSEFYRLSFRVVENGTDLDYHIADVGSVAWADGQTLFYVRADTNHKYNKVFRHTLGSDPADDVLVFSEDDARYDVDVYRQRSGAFVTILTGMNDENEISVIPTSDPTAAPVVIEPRTQGLEYDIDHQGDAFIIHTNADGAIDFKVMTAPVSAPSRANWVDLIAHEDGCRIVSTIVHKDWLIWIERRNALPRICYVARGQPIEVARVIAFDEQAYSLSGDPGLEYDTDMFRFTYTSPTTPSQVFDYDLSSGHQVLRKTQEIPSGHDPLDYVTVRTMAQSHDGAQVPVTILYHKDTPLNGAAPCLLYGYGSYGMSMPASFSSGRLSLVNRGFIYVIAHVRGGEEMGRNWYETSKFSGKPNTFHDFIAVAQHLIAERYTAPAQIVIQGGSAGGLLVGAALNMRPDLWAGAIADVPFVDVLTTILDETLPLTPGEWSQWGNPIASQQAFEDIHAYSPYDNVTPQDYPPILVTAGVSDPRVTYWEPAKWVARLRATKTDDNILMLRTNMTSGHFGKSGRFAALEDAARSYAFALKVTGR</sequence>
<dbReference type="Proteomes" id="UP000004688">
    <property type="component" value="Chromosome"/>
</dbReference>
<dbReference type="GO" id="GO:0006508">
    <property type="term" value="P:proteolysis"/>
    <property type="evidence" value="ECO:0007669"/>
    <property type="project" value="UniProtKB-KW"/>
</dbReference>
<accession>M9RPJ8</accession>
<dbReference type="InterPro" id="IPR002470">
    <property type="entry name" value="Peptidase_S9A"/>
</dbReference>
<dbReference type="EC" id="3.4.21.83" evidence="7"/>
<evidence type="ECO:0000256" key="1">
    <source>
        <dbReference type="ARBA" id="ARBA00005228"/>
    </source>
</evidence>
<comment type="similarity">
    <text evidence="1">Belongs to the peptidase S9A family.</text>
</comment>
<evidence type="ECO:0000313" key="8">
    <source>
        <dbReference type="Proteomes" id="UP000004688"/>
    </source>
</evidence>
<dbReference type="Gene3D" id="2.130.10.120">
    <property type="entry name" value="Prolyl oligopeptidase, N-terminal domain"/>
    <property type="match status" value="1"/>
</dbReference>
<name>M9RPJ8_9RHOB</name>
<dbReference type="SUPFAM" id="SSF53474">
    <property type="entry name" value="alpha/beta-Hydrolases"/>
    <property type="match status" value="1"/>
</dbReference>
<evidence type="ECO:0000259" key="5">
    <source>
        <dbReference type="Pfam" id="PF00326"/>
    </source>
</evidence>
<keyword evidence="2 7" id="KW-0645">Protease</keyword>
<evidence type="ECO:0000256" key="3">
    <source>
        <dbReference type="ARBA" id="ARBA00022801"/>
    </source>
</evidence>
<dbReference type="PRINTS" id="PR00862">
    <property type="entry name" value="PROLIGOPTASE"/>
</dbReference>
<dbReference type="Pfam" id="PF02897">
    <property type="entry name" value="Peptidase_S9_N"/>
    <property type="match status" value="1"/>
</dbReference>
<dbReference type="Gene3D" id="3.40.50.1820">
    <property type="entry name" value="alpha/beta hydrolase"/>
    <property type="match status" value="1"/>
</dbReference>
<dbReference type="AlphaFoldDB" id="M9RPJ8"/>
<gene>
    <name evidence="7" type="ORF">OA238_c15980</name>
</gene>
<dbReference type="GO" id="GO:0004252">
    <property type="term" value="F:serine-type endopeptidase activity"/>
    <property type="evidence" value="ECO:0007669"/>
    <property type="project" value="UniProtKB-EC"/>
</dbReference>
<dbReference type="MEROPS" id="S09.010"/>
<protein>
    <submittedName>
        <fullName evidence="7">Protease II</fullName>
        <ecNumber evidence="7">3.4.21.83</ecNumber>
    </submittedName>
</protein>
<keyword evidence="8" id="KW-1185">Reference proteome</keyword>
<dbReference type="PANTHER" id="PTHR11757">
    <property type="entry name" value="PROTEASE FAMILY S9A OLIGOPEPTIDASE"/>
    <property type="match status" value="1"/>
</dbReference>
<reference evidence="7 8" key="1">
    <citation type="journal article" date="2013" name="PLoS ONE">
        <title>Poles Apart: Arctic and Antarctic Octadecabacter strains Share High Genome Plasticity and a New Type of Xanthorhodopsin.</title>
        <authorList>
            <person name="Vollmers J."/>
            <person name="Voget S."/>
            <person name="Dietrich S."/>
            <person name="Gollnow K."/>
            <person name="Smits M."/>
            <person name="Meyer K."/>
            <person name="Brinkhoff T."/>
            <person name="Simon M."/>
            <person name="Daniel R."/>
        </authorList>
    </citation>
    <scope>NUCLEOTIDE SEQUENCE [LARGE SCALE GENOMIC DNA]</scope>
    <source>
        <strain evidence="7 8">238</strain>
    </source>
</reference>
<dbReference type="KEGG" id="oar:OA238_c15980"/>
<dbReference type="InterPro" id="IPR023302">
    <property type="entry name" value="Pept_S9A_N"/>
</dbReference>
<dbReference type="InterPro" id="IPR001375">
    <property type="entry name" value="Peptidase_S9_cat"/>
</dbReference>
<organism evidence="7 8">
    <name type="scientific">Octadecabacter arcticus 238</name>
    <dbReference type="NCBI Taxonomy" id="391616"/>
    <lineage>
        <taxon>Bacteria</taxon>
        <taxon>Pseudomonadati</taxon>
        <taxon>Pseudomonadota</taxon>
        <taxon>Alphaproteobacteria</taxon>
        <taxon>Rhodobacterales</taxon>
        <taxon>Roseobacteraceae</taxon>
        <taxon>Octadecabacter</taxon>
    </lineage>
</organism>
<dbReference type="InterPro" id="IPR051543">
    <property type="entry name" value="Serine_Peptidase_S9A"/>
</dbReference>
<dbReference type="PANTHER" id="PTHR11757:SF19">
    <property type="entry name" value="PROLYL ENDOPEPTIDASE-LIKE"/>
    <property type="match status" value="1"/>
</dbReference>
<proteinExistence type="inferred from homology"/>
<dbReference type="SUPFAM" id="SSF50993">
    <property type="entry name" value="Peptidase/esterase 'gauge' domain"/>
    <property type="match status" value="1"/>
</dbReference>
<keyword evidence="4" id="KW-0720">Serine protease</keyword>
<dbReference type="EMBL" id="CP003742">
    <property type="protein sequence ID" value="AGI71725.1"/>
    <property type="molecule type" value="Genomic_DNA"/>
</dbReference>
<feature type="domain" description="Peptidase S9 prolyl oligopeptidase catalytic" evidence="5">
    <location>
        <begin position="480"/>
        <end position="696"/>
    </location>
</feature>
<evidence type="ECO:0000256" key="4">
    <source>
        <dbReference type="ARBA" id="ARBA00022825"/>
    </source>
</evidence>
<dbReference type="Pfam" id="PF00326">
    <property type="entry name" value="Peptidase_S9"/>
    <property type="match status" value="1"/>
</dbReference>
<evidence type="ECO:0000256" key="2">
    <source>
        <dbReference type="ARBA" id="ARBA00022670"/>
    </source>
</evidence>
<dbReference type="eggNOG" id="COG1770">
    <property type="taxonomic scope" value="Bacteria"/>
</dbReference>
<dbReference type="OrthoDB" id="9801421at2"/>
<keyword evidence="3 7" id="KW-0378">Hydrolase</keyword>
<dbReference type="RefSeq" id="WP_015494899.1">
    <property type="nucleotide sequence ID" value="NC_020908.1"/>
</dbReference>
<evidence type="ECO:0000313" key="7">
    <source>
        <dbReference type="EMBL" id="AGI71725.1"/>
    </source>
</evidence>